<dbReference type="GO" id="GO:0120147">
    <property type="term" value="F:formylglycine-generating oxidase activity"/>
    <property type="evidence" value="ECO:0007669"/>
    <property type="project" value="TreeGrafter"/>
</dbReference>
<feature type="domain" description="Sulfatase-modifying factor enzyme-like" evidence="1">
    <location>
        <begin position="295"/>
        <end position="509"/>
    </location>
</feature>
<gene>
    <name evidence="2" type="ordered locus">TREPR_1813</name>
</gene>
<dbReference type="HOGENOM" id="CLU_527783_0_0_12"/>
<dbReference type="KEGG" id="tpi:TREPR_1813"/>
<evidence type="ECO:0000259" key="1">
    <source>
        <dbReference type="Pfam" id="PF03781"/>
    </source>
</evidence>
<evidence type="ECO:0000313" key="3">
    <source>
        <dbReference type="Proteomes" id="UP000009223"/>
    </source>
</evidence>
<dbReference type="eggNOG" id="COG1262">
    <property type="taxonomic scope" value="Bacteria"/>
</dbReference>
<organism evidence="2 3">
    <name type="scientific">Treponema primitia (strain ATCC BAA-887 / DSM 12427 / ZAS-2)</name>
    <dbReference type="NCBI Taxonomy" id="545694"/>
    <lineage>
        <taxon>Bacteria</taxon>
        <taxon>Pseudomonadati</taxon>
        <taxon>Spirochaetota</taxon>
        <taxon>Spirochaetia</taxon>
        <taxon>Spirochaetales</taxon>
        <taxon>Treponemataceae</taxon>
        <taxon>Treponema</taxon>
    </lineage>
</organism>
<reference evidence="3" key="1">
    <citation type="submission" date="2009-12" db="EMBL/GenBank/DDBJ databases">
        <title>Complete sequence of Treponema primitia strain ZAS-2.</title>
        <authorList>
            <person name="Tetu S.G."/>
            <person name="Matson E."/>
            <person name="Ren Q."/>
            <person name="Seshadri R."/>
            <person name="Elbourne L."/>
            <person name="Hassan K.A."/>
            <person name="Durkin A."/>
            <person name="Radune D."/>
            <person name="Mohamoud Y."/>
            <person name="Shay R."/>
            <person name="Jin S."/>
            <person name="Zhang X."/>
            <person name="Lucey K."/>
            <person name="Ballor N.R."/>
            <person name="Ottesen E."/>
            <person name="Rosenthal R."/>
            <person name="Allen A."/>
            <person name="Leadbetter J.R."/>
            <person name="Paulsen I.T."/>
        </authorList>
    </citation>
    <scope>NUCLEOTIDE SEQUENCE [LARGE SCALE GENOMIC DNA]</scope>
    <source>
        <strain evidence="3">ATCC BAA-887 / DSM 12427 / ZAS-2</strain>
    </source>
</reference>
<dbReference type="RefSeq" id="WP_015708322.1">
    <property type="nucleotide sequence ID" value="NC_015578.1"/>
</dbReference>
<dbReference type="PANTHER" id="PTHR23150:SF19">
    <property type="entry name" value="FORMYLGLYCINE-GENERATING ENZYME"/>
    <property type="match status" value="1"/>
</dbReference>
<dbReference type="PANTHER" id="PTHR23150">
    <property type="entry name" value="SULFATASE MODIFYING FACTOR 1, 2"/>
    <property type="match status" value="1"/>
</dbReference>
<dbReference type="AlphaFoldDB" id="F5YLY1"/>
<dbReference type="SUPFAM" id="SSF56436">
    <property type="entry name" value="C-type lectin-like"/>
    <property type="match status" value="1"/>
</dbReference>
<sequence length="516" mass="57145">MAKKTFAIFLTAGILTAWYPGVMWGGGQGDYSTPANYAEWAGNAAPYQTTSRNLAGSGDTLGIGVDTRNEIAGRREWVEKLNQCDNYVANYIQNTPLPTYLVYSTELGMGEIDWDRETRALSFRIALYPDKNWAAPIQRAVNEVYAGLAATGKASAWELLWPGKTAAGGESPARAEVKREYLTAIELVNESGQVIGNQSVSLTAGWKTGIGSQYAEHAEVASASDYLFPRVVAKSTQTAKTVTFPYVDAQKITGKLSIRIARLNGRSAETAARENGVHILTETNYARILEQQLNMKSVSGGTFMMGGTEKDEQPRRRETVAGFYMGKYEVTEGEYNTFLSATGRRGADNHNSDDVPVSVNWFDAVRYCNWLSEMTGRRPAYTINRDNVTWNQNADGFRLPTEAEWEYACRAGTTTAYSFGASISESQANYNGEYGRRKAGLWGRMPVGSFAPNPWGFYDMHGNVWEWCWDAKGMQRAERGGDYLSWGEYLRSAFRNWSNPTNGAGFRIVSSARTMG</sequence>
<proteinExistence type="predicted"/>
<dbReference type="OrthoDB" id="9812707at2"/>
<dbReference type="EMBL" id="CP001843">
    <property type="protein sequence ID" value="AEF86049.1"/>
    <property type="molecule type" value="Genomic_DNA"/>
</dbReference>
<dbReference type="STRING" id="545694.TREPR_1813"/>
<dbReference type="InterPro" id="IPR051043">
    <property type="entry name" value="Sulfatase_Mod_Factor_Kinase"/>
</dbReference>
<dbReference type="Proteomes" id="UP000009223">
    <property type="component" value="Chromosome"/>
</dbReference>
<dbReference type="Gene3D" id="3.90.1580.10">
    <property type="entry name" value="paralog of FGE (formylglycine-generating enzyme)"/>
    <property type="match status" value="1"/>
</dbReference>
<reference evidence="2 3" key="2">
    <citation type="journal article" date="2011" name="ISME J.">
        <title>RNA-seq reveals cooperative metabolic interactions between two termite-gut spirochete species in co-culture.</title>
        <authorList>
            <person name="Rosenthal A.Z."/>
            <person name="Matson E.G."/>
            <person name="Eldar A."/>
            <person name="Leadbetter J.R."/>
        </authorList>
    </citation>
    <scope>NUCLEOTIDE SEQUENCE [LARGE SCALE GENOMIC DNA]</scope>
    <source>
        <strain evidence="3">ATCC BAA-887 / DSM 12427 / ZAS-2</strain>
    </source>
</reference>
<dbReference type="InterPro" id="IPR016187">
    <property type="entry name" value="CTDL_fold"/>
</dbReference>
<accession>F5YLY1</accession>
<dbReference type="Pfam" id="PF03781">
    <property type="entry name" value="FGE-sulfatase"/>
    <property type="match status" value="1"/>
</dbReference>
<dbReference type="InterPro" id="IPR042095">
    <property type="entry name" value="SUMF_sf"/>
</dbReference>
<evidence type="ECO:0000313" key="2">
    <source>
        <dbReference type="EMBL" id="AEF86049.1"/>
    </source>
</evidence>
<dbReference type="InterPro" id="IPR005532">
    <property type="entry name" value="SUMF_dom"/>
</dbReference>
<keyword evidence="3" id="KW-1185">Reference proteome</keyword>
<protein>
    <recommendedName>
        <fullName evidence="1">Sulfatase-modifying factor enzyme-like domain-containing protein</fullName>
    </recommendedName>
</protein>
<name>F5YLY1_TREPZ</name>